<dbReference type="RefSeq" id="WP_035593471.1">
    <property type="nucleotide sequence ID" value="NZ_ARYM01000001.1"/>
</dbReference>
<evidence type="ECO:0000256" key="1">
    <source>
        <dbReference type="SAM" id="Phobius"/>
    </source>
</evidence>
<dbReference type="OrthoDB" id="7632458at2"/>
<accession>A0A062VJE5</accession>
<organism evidence="2 3">
    <name type="scientific">Hyphomonas polymorpha PS728</name>
    <dbReference type="NCBI Taxonomy" id="1280954"/>
    <lineage>
        <taxon>Bacteria</taxon>
        <taxon>Pseudomonadati</taxon>
        <taxon>Pseudomonadota</taxon>
        <taxon>Alphaproteobacteria</taxon>
        <taxon>Hyphomonadales</taxon>
        <taxon>Hyphomonadaceae</taxon>
        <taxon>Hyphomonas</taxon>
    </lineage>
</organism>
<evidence type="ECO:0000313" key="2">
    <source>
        <dbReference type="EMBL" id="KDA00621.1"/>
    </source>
</evidence>
<keyword evidence="3" id="KW-1185">Reference proteome</keyword>
<evidence type="ECO:0000313" key="3">
    <source>
        <dbReference type="Proteomes" id="UP000027100"/>
    </source>
</evidence>
<comment type="caution">
    <text evidence="2">The sequence shown here is derived from an EMBL/GenBank/DDBJ whole genome shotgun (WGS) entry which is preliminary data.</text>
</comment>
<dbReference type="AlphaFoldDB" id="A0A062VJE5"/>
<feature type="transmembrane region" description="Helical" evidence="1">
    <location>
        <begin position="192"/>
        <end position="209"/>
    </location>
</feature>
<dbReference type="EMBL" id="ARYM01000001">
    <property type="protein sequence ID" value="KDA00621.1"/>
    <property type="molecule type" value="Genomic_DNA"/>
</dbReference>
<dbReference type="STRING" id="1280954.HPO_01290"/>
<protein>
    <submittedName>
        <fullName evidence="2">Uncharacterized protein</fullName>
    </submittedName>
</protein>
<dbReference type="PATRIC" id="fig|1280954.3.peg.264"/>
<dbReference type="Proteomes" id="UP000027100">
    <property type="component" value="Unassembled WGS sequence"/>
</dbReference>
<keyword evidence="1" id="KW-1133">Transmembrane helix</keyword>
<name>A0A062VJE5_9PROT</name>
<gene>
    <name evidence="2" type="ORF">HPO_01290</name>
</gene>
<keyword evidence="1" id="KW-0472">Membrane</keyword>
<sequence length="339" mass="36578">MNKIASLHQAPPKIRFAGKVTVVPRASCRLERVWMPARTQEGLDAARLALARNNLRAGEAVFLEPPPGPGAGYVNAWICAPGAVSAHSVWVPEGFLRLPGTTGTRLVQCSEGYEGQVWEGGVLLATRWWVLPPSAGDWRQFVDGADAAYGLPEIDADWRQVPDVEMVPWRSDLSLMSLGRDSISRVFTPVKLAVSALLILALPFGYYLGSHVRLSLFMSEAKAQIALLDERNQSISAAQKEAQSVTAFATAMAAAGDPMMLADALSDLRQALGEKPATITFMDISGSAAEVRVRDYPDNDIPDLVARLDGTDRWSGSSASVNRAGELVIRGTLNPARKD</sequence>
<proteinExistence type="predicted"/>
<keyword evidence="1" id="KW-0812">Transmembrane</keyword>
<reference evidence="2 3" key="1">
    <citation type="journal article" date="2014" name="Antonie Van Leeuwenhoek">
        <title>Hyphomonas beringensis sp. nov. and Hyphomonas chukchiensis sp. nov., isolated from surface seawater of the Bering Sea and Chukchi Sea.</title>
        <authorList>
            <person name="Li C."/>
            <person name="Lai Q."/>
            <person name="Li G."/>
            <person name="Dong C."/>
            <person name="Wang J."/>
            <person name="Liao Y."/>
            <person name="Shao Z."/>
        </authorList>
    </citation>
    <scope>NUCLEOTIDE SEQUENCE [LARGE SCALE GENOMIC DNA]</scope>
    <source>
        <strain evidence="2 3">PS728</strain>
    </source>
</reference>